<evidence type="ECO:0000259" key="2">
    <source>
        <dbReference type="PROSITE" id="PS51352"/>
    </source>
</evidence>
<proteinExistence type="predicted"/>
<feature type="compositionally biased region" description="Acidic residues" evidence="1">
    <location>
        <begin position="239"/>
        <end position="255"/>
    </location>
</feature>
<evidence type="ECO:0000256" key="1">
    <source>
        <dbReference type="SAM" id="MobiDB-lite"/>
    </source>
</evidence>
<reference evidence="3 4" key="1">
    <citation type="journal article" date="2012" name="Genome Biol.">
        <title>Genome and low-iron response of an oceanic diatom adapted to chronic iron limitation.</title>
        <authorList>
            <person name="Lommer M."/>
            <person name="Specht M."/>
            <person name="Roy A.S."/>
            <person name="Kraemer L."/>
            <person name="Andreson R."/>
            <person name="Gutowska M.A."/>
            <person name="Wolf J."/>
            <person name="Bergner S.V."/>
            <person name="Schilhabel M.B."/>
            <person name="Klostermeier U.C."/>
            <person name="Beiko R.G."/>
            <person name="Rosenstiel P."/>
            <person name="Hippler M."/>
            <person name="Laroche J."/>
        </authorList>
    </citation>
    <scope>NUCLEOTIDE SEQUENCE [LARGE SCALE GENOMIC DNA]</scope>
    <source>
        <strain evidence="3 4">CCMP1005</strain>
    </source>
</reference>
<accession>K0RF23</accession>
<comment type="caution">
    <text evidence="3">The sequence shown here is derived from an EMBL/GenBank/DDBJ whole genome shotgun (WGS) entry which is preliminary data.</text>
</comment>
<dbReference type="GO" id="GO:0000139">
    <property type="term" value="C:Golgi membrane"/>
    <property type="evidence" value="ECO:0007669"/>
    <property type="project" value="TreeGrafter"/>
</dbReference>
<feature type="region of interest" description="Disordered" evidence="1">
    <location>
        <begin position="186"/>
        <end position="294"/>
    </location>
</feature>
<dbReference type="InterPro" id="IPR039798">
    <property type="entry name" value="Sulfhydryl_oxidase"/>
</dbReference>
<feature type="compositionally biased region" description="Acidic residues" evidence="1">
    <location>
        <begin position="276"/>
        <end position="285"/>
    </location>
</feature>
<dbReference type="CDD" id="cd02961">
    <property type="entry name" value="PDI_a_family"/>
    <property type="match status" value="1"/>
</dbReference>
<feature type="domain" description="Thioredoxin" evidence="2">
    <location>
        <begin position="34"/>
        <end position="190"/>
    </location>
</feature>
<evidence type="ECO:0000313" key="3">
    <source>
        <dbReference type="EMBL" id="EJK45137.1"/>
    </source>
</evidence>
<dbReference type="Pfam" id="PF00085">
    <property type="entry name" value="Thioredoxin"/>
    <property type="match status" value="1"/>
</dbReference>
<dbReference type="SUPFAM" id="SSF52833">
    <property type="entry name" value="Thioredoxin-like"/>
    <property type="match status" value="1"/>
</dbReference>
<feature type="non-terminal residue" evidence="3">
    <location>
        <position position="294"/>
    </location>
</feature>
<sequence length="294" mass="32872">MSAAMSRRKHGMPGGMLGGRRCSSLATTALVCVVLMGSTRLLLRGQVTHGDADYLYKVEGAQPIIEEEAGSAHNLQFRRSPNQRVVEFYDPACGACQSFRWNYIEIAKKVRSTKPDVEFYAVSCAVHPNVCKEYGRTTVPKIFAFPTGGSEEGMKQVEKGAGTIYFLSARILKALRSEEEIQKDIDESKGDFDMVQTPNAVGRRRSDEKVEISEDEMHDSDDNEDEERPIEDGDKDEMHDSDDNEDEERSIEDGDSLASLDKDEDKTMDRTVIEESMAELEEDTRGDDQHSLVA</sequence>
<evidence type="ECO:0000313" key="4">
    <source>
        <dbReference type="Proteomes" id="UP000266841"/>
    </source>
</evidence>
<dbReference type="EMBL" id="AGNL01048736">
    <property type="protein sequence ID" value="EJK45137.1"/>
    <property type="molecule type" value="Genomic_DNA"/>
</dbReference>
<dbReference type="Gene3D" id="3.40.30.10">
    <property type="entry name" value="Glutaredoxin"/>
    <property type="match status" value="1"/>
</dbReference>
<dbReference type="PANTHER" id="PTHR22897">
    <property type="entry name" value="QUIESCIN Q6-RELATED SULFHYDRYL OXIDASE"/>
    <property type="match status" value="1"/>
</dbReference>
<dbReference type="GO" id="GO:0006457">
    <property type="term" value="P:protein folding"/>
    <property type="evidence" value="ECO:0007669"/>
    <property type="project" value="TreeGrafter"/>
</dbReference>
<dbReference type="GO" id="GO:0005615">
    <property type="term" value="C:extracellular space"/>
    <property type="evidence" value="ECO:0007669"/>
    <property type="project" value="TreeGrafter"/>
</dbReference>
<keyword evidence="4" id="KW-1185">Reference proteome</keyword>
<feature type="compositionally biased region" description="Acidic residues" evidence="1">
    <location>
        <begin position="213"/>
        <end position="229"/>
    </location>
</feature>
<dbReference type="PANTHER" id="PTHR22897:SF8">
    <property type="entry name" value="SULFHYDRYL OXIDASE"/>
    <property type="match status" value="1"/>
</dbReference>
<name>K0RF23_THAOC</name>
<dbReference type="PROSITE" id="PS51352">
    <property type="entry name" value="THIOREDOXIN_2"/>
    <property type="match status" value="1"/>
</dbReference>
<dbReference type="AlphaFoldDB" id="K0RF23"/>
<organism evidence="3 4">
    <name type="scientific">Thalassiosira oceanica</name>
    <name type="common">Marine diatom</name>
    <dbReference type="NCBI Taxonomy" id="159749"/>
    <lineage>
        <taxon>Eukaryota</taxon>
        <taxon>Sar</taxon>
        <taxon>Stramenopiles</taxon>
        <taxon>Ochrophyta</taxon>
        <taxon>Bacillariophyta</taxon>
        <taxon>Coscinodiscophyceae</taxon>
        <taxon>Thalassiosirophycidae</taxon>
        <taxon>Thalassiosirales</taxon>
        <taxon>Thalassiosiraceae</taxon>
        <taxon>Thalassiosira</taxon>
    </lineage>
</organism>
<dbReference type="Proteomes" id="UP000266841">
    <property type="component" value="Unassembled WGS sequence"/>
</dbReference>
<dbReference type="GO" id="GO:0003756">
    <property type="term" value="F:protein disulfide isomerase activity"/>
    <property type="evidence" value="ECO:0007669"/>
    <property type="project" value="TreeGrafter"/>
</dbReference>
<dbReference type="InterPro" id="IPR036249">
    <property type="entry name" value="Thioredoxin-like_sf"/>
</dbReference>
<gene>
    <name evidence="3" type="ORF">THAOC_36263</name>
</gene>
<protein>
    <recommendedName>
        <fullName evidence="2">Thioredoxin domain-containing protein</fullName>
    </recommendedName>
</protein>
<dbReference type="InterPro" id="IPR013766">
    <property type="entry name" value="Thioredoxin_domain"/>
</dbReference>
<dbReference type="GO" id="GO:0016971">
    <property type="term" value="F:flavin-dependent sulfhydryl oxidase activity"/>
    <property type="evidence" value="ECO:0007669"/>
    <property type="project" value="InterPro"/>
</dbReference>
<feature type="compositionally biased region" description="Basic and acidic residues" evidence="1">
    <location>
        <begin position="260"/>
        <end position="273"/>
    </location>
</feature>